<organism evidence="4 5">
    <name type="scientific">Elsinoe australis</name>
    <dbReference type="NCBI Taxonomy" id="40998"/>
    <lineage>
        <taxon>Eukaryota</taxon>
        <taxon>Fungi</taxon>
        <taxon>Dikarya</taxon>
        <taxon>Ascomycota</taxon>
        <taxon>Pezizomycotina</taxon>
        <taxon>Dothideomycetes</taxon>
        <taxon>Dothideomycetidae</taxon>
        <taxon>Myriangiales</taxon>
        <taxon>Elsinoaceae</taxon>
        <taxon>Elsinoe</taxon>
    </lineage>
</organism>
<dbReference type="CDD" id="cd00590">
    <property type="entry name" value="RRM_SF"/>
    <property type="match status" value="1"/>
</dbReference>
<dbReference type="PROSITE" id="PS50102">
    <property type="entry name" value="RRM"/>
    <property type="match status" value="1"/>
</dbReference>
<dbReference type="Pfam" id="PF00076">
    <property type="entry name" value="RRM_1"/>
    <property type="match status" value="2"/>
</dbReference>
<feature type="region of interest" description="Disordered" evidence="2">
    <location>
        <begin position="601"/>
        <end position="627"/>
    </location>
</feature>
<name>A0A4U7B6I2_9PEZI</name>
<dbReference type="InterPro" id="IPR012677">
    <property type="entry name" value="Nucleotide-bd_a/b_plait_sf"/>
</dbReference>
<dbReference type="InterPro" id="IPR035979">
    <property type="entry name" value="RBD_domain_sf"/>
</dbReference>
<feature type="region of interest" description="Disordered" evidence="2">
    <location>
        <begin position="125"/>
        <end position="167"/>
    </location>
</feature>
<reference evidence="4 5" key="1">
    <citation type="submission" date="2018-02" db="EMBL/GenBank/DDBJ databases">
        <title>Draft genome sequences of Elsinoe sp., causing black scab on jojoba.</title>
        <authorList>
            <person name="Stodart B."/>
            <person name="Jeffress S."/>
            <person name="Ash G."/>
            <person name="Arun Chinnappa K."/>
        </authorList>
    </citation>
    <scope>NUCLEOTIDE SEQUENCE [LARGE SCALE GENOMIC DNA]</scope>
    <source>
        <strain evidence="4 5">Hillstone_2</strain>
    </source>
</reference>
<evidence type="ECO:0000313" key="4">
    <source>
        <dbReference type="EMBL" id="TKX23087.1"/>
    </source>
</evidence>
<protein>
    <submittedName>
        <fullName evidence="4">RNA recognition motif-containing protein 12</fullName>
    </submittedName>
</protein>
<dbReference type="AlphaFoldDB" id="A0A4U7B6I2"/>
<evidence type="ECO:0000256" key="1">
    <source>
        <dbReference type="PROSITE-ProRule" id="PRU00176"/>
    </source>
</evidence>
<keyword evidence="1" id="KW-0694">RNA-binding</keyword>
<dbReference type="Proteomes" id="UP000308133">
    <property type="component" value="Unassembled WGS sequence"/>
</dbReference>
<dbReference type="InterPro" id="IPR000504">
    <property type="entry name" value="RRM_dom"/>
</dbReference>
<gene>
    <name evidence="4" type="ORF">C1H76_4635</name>
</gene>
<dbReference type="Gene3D" id="3.30.70.330">
    <property type="match status" value="2"/>
</dbReference>
<feature type="compositionally biased region" description="Polar residues" evidence="2">
    <location>
        <begin position="134"/>
        <end position="143"/>
    </location>
</feature>
<dbReference type="SUPFAM" id="SSF54928">
    <property type="entry name" value="RNA-binding domain, RBD"/>
    <property type="match status" value="1"/>
</dbReference>
<accession>A0A4U7B6I2</accession>
<dbReference type="EMBL" id="PTQR01000057">
    <property type="protein sequence ID" value="TKX23087.1"/>
    <property type="molecule type" value="Genomic_DNA"/>
</dbReference>
<feature type="compositionally biased region" description="Pro residues" evidence="2">
    <location>
        <begin position="606"/>
        <end position="627"/>
    </location>
</feature>
<dbReference type="GO" id="GO:0003723">
    <property type="term" value="F:RNA binding"/>
    <property type="evidence" value="ECO:0007669"/>
    <property type="project" value="UniProtKB-UniRule"/>
</dbReference>
<dbReference type="PANTHER" id="PTHR15241">
    <property type="entry name" value="TRANSFORMER-2-RELATED"/>
    <property type="match status" value="1"/>
</dbReference>
<feature type="domain" description="RRM" evidence="3">
    <location>
        <begin position="193"/>
        <end position="271"/>
    </location>
</feature>
<dbReference type="SMART" id="SM00360">
    <property type="entry name" value="RRM"/>
    <property type="match status" value="2"/>
</dbReference>
<proteinExistence type="predicted"/>
<evidence type="ECO:0000256" key="2">
    <source>
        <dbReference type="SAM" id="MobiDB-lite"/>
    </source>
</evidence>
<sequence>MSSKDLSRRTPGCSTANSVPYRKVKNRCHDYCCGSVEKTWSFPLRDPRTAHSGISHTLELQDCSISFSSSQLTSSPSFFPSSSHITFGDQFSTMTQPRPIRRSTSCGGPPPQLLFQAAGSSPAALESMIDSDEGSSPLTQFSFSDADELDSSHPASTADRGVQTDFDDDDVTLVEPSKIITHENAQHILPPDACIFVANLPRSMADAVIRKELENAFVRFGTVFVKVRRDNTDLPVAFVQYTDREDATRALNESQEIYIGDRAVRVEKAKCDRTLFCSSRHRHRLNDADIQEIIRLVEPYGEIESTTQVPVGAQSLYYLPNGIWLRFKLYGACQDAFKDLYRHRTYRFELFRDRNTQFRFRPYPASKVPPLPSNTLLAAEYAGVEGIESTRQYGSIIFVDGLPITTTESQLEELFRTFGTIIKTSIHKCPRQHRHSDLVWYSGYIGFAEEYAGLAVQTFSVRHGFAMQDAAQLVWCHLAIELIYIASQPFNAVAMQAMDFGQYHQYLHSLPNPALVPHPRFREQSMDIPRWTPTDDLAPFFGRKRFKASAPGLGVMVSAQEAHSHSTYTFRYLEVDSEAFVTPYGRAYGYGMAQRLYTRADLPLGTPGPPNTALSPKPPSGMSPLRP</sequence>
<evidence type="ECO:0000259" key="3">
    <source>
        <dbReference type="PROSITE" id="PS50102"/>
    </source>
</evidence>
<comment type="caution">
    <text evidence="4">The sequence shown here is derived from an EMBL/GenBank/DDBJ whole genome shotgun (WGS) entry which is preliminary data.</text>
</comment>
<evidence type="ECO:0000313" key="5">
    <source>
        <dbReference type="Proteomes" id="UP000308133"/>
    </source>
</evidence>
<dbReference type="PANTHER" id="PTHR15241:SF304">
    <property type="entry name" value="RRM DOMAIN-CONTAINING PROTEIN"/>
    <property type="match status" value="1"/>
</dbReference>